<evidence type="ECO:0000313" key="6">
    <source>
        <dbReference type="Proteomes" id="UP001159364"/>
    </source>
</evidence>
<dbReference type="InterPro" id="IPR039777">
    <property type="entry name" value="IFRD"/>
</dbReference>
<dbReference type="InterPro" id="IPR006921">
    <property type="entry name" value="Interferon-rel_develop_reg_C"/>
</dbReference>
<dbReference type="Pfam" id="PF05004">
    <property type="entry name" value="IFRD"/>
    <property type="match status" value="1"/>
</dbReference>
<gene>
    <name evidence="5" type="ORF">K2173_007876</name>
</gene>
<evidence type="ECO:0008006" key="7">
    <source>
        <dbReference type="Google" id="ProtNLM"/>
    </source>
</evidence>
<dbReference type="PANTHER" id="PTHR12354:SF1">
    <property type="entry name" value="INTERFERON-RELATED DEVELOPMENTAL REGULATOR 1"/>
    <property type="match status" value="1"/>
</dbReference>
<keyword evidence="6" id="KW-1185">Reference proteome</keyword>
<dbReference type="InterPro" id="IPR011989">
    <property type="entry name" value="ARM-like"/>
</dbReference>
<sequence length="468" mass="51705">MGKRNSQRKHAAMLDSDDDNSSESSSSTIRSDHTWALEPETKIVKATRLDEALDALFEKRGSTRENALAAIIEAFCANLQHQFVENKFATLLYQCLNSIKKGSAKEVALASKVIGLLALTVGCGDNAHEILEQSVTPISQALKSGSESSKVALLECLAIVTFVGGIDPAETEQSMNIIWQFVHPKLVPNVVAVKPSAAVIAAGVSSWAFLLTSLDGWKRNPKDWQESISYLSSLLDKNDRSVRMAAGESLALIFEMGSLEEFAAGANCSADSSVQEGNKGFSHVVGLRSKILNQVRNLSAEAGGKGSTKKDLNSQRNLFKDILEFLEDGYYPENSMKIGGDTLQTAKWYKLIQLNFFKHYLGGGFVKHMLGNEFLHDVLQFAPLDKKHLQGSERIMSRVEKDLTFIHLKFNGTNIRPPVIMRQKASIVKRMYYSPNSAVNKARTQFLNKQRMISEGRNEGHFAVNSEE</sequence>
<evidence type="ECO:0000256" key="1">
    <source>
        <dbReference type="ARBA" id="ARBA00008828"/>
    </source>
</evidence>
<comment type="caution">
    <text evidence="5">The sequence shown here is derived from an EMBL/GenBank/DDBJ whole genome shotgun (WGS) entry which is preliminary data.</text>
</comment>
<dbReference type="Pfam" id="PF04836">
    <property type="entry name" value="IFRD_C"/>
    <property type="match status" value="1"/>
</dbReference>
<protein>
    <recommendedName>
        <fullName evidence="7">Interferon-related developmental regulator 1</fullName>
    </recommendedName>
</protein>
<comment type="similarity">
    <text evidence="1">Belongs to the IFRD family.</text>
</comment>
<organism evidence="5 6">
    <name type="scientific">Erythroxylum novogranatense</name>
    <dbReference type="NCBI Taxonomy" id="1862640"/>
    <lineage>
        <taxon>Eukaryota</taxon>
        <taxon>Viridiplantae</taxon>
        <taxon>Streptophyta</taxon>
        <taxon>Embryophyta</taxon>
        <taxon>Tracheophyta</taxon>
        <taxon>Spermatophyta</taxon>
        <taxon>Magnoliopsida</taxon>
        <taxon>eudicotyledons</taxon>
        <taxon>Gunneridae</taxon>
        <taxon>Pentapetalae</taxon>
        <taxon>rosids</taxon>
        <taxon>fabids</taxon>
        <taxon>Malpighiales</taxon>
        <taxon>Erythroxylaceae</taxon>
        <taxon>Erythroxylum</taxon>
    </lineage>
</organism>
<name>A0AAV8T6W8_9ROSI</name>
<dbReference type="InterPro" id="IPR007701">
    <property type="entry name" value="Interferon-rel_develop_reg_N"/>
</dbReference>
<dbReference type="Gene3D" id="1.25.10.10">
    <property type="entry name" value="Leucine-rich Repeat Variant"/>
    <property type="match status" value="1"/>
</dbReference>
<evidence type="ECO:0000256" key="2">
    <source>
        <dbReference type="SAM" id="MobiDB-lite"/>
    </source>
</evidence>
<dbReference type="Proteomes" id="UP001159364">
    <property type="component" value="Linkage Group LG06"/>
</dbReference>
<evidence type="ECO:0000259" key="4">
    <source>
        <dbReference type="Pfam" id="PF05004"/>
    </source>
</evidence>
<proteinExistence type="inferred from homology"/>
<reference evidence="5 6" key="1">
    <citation type="submission" date="2021-09" db="EMBL/GenBank/DDBJ databases">
        <title>Genomic insights and catalytic innovation underlie evolution of tropane alkaloids biosynthesis.</title>
        <authorList>
            <person name="Wang Y.-J."/>
            <person name="Tian T."/>
            <person name="Huang J.-P."/>
            <person name="Huang S.-X."/>
        </authorList>
    </citation>
    <scope>NUCLEOTIDE SEQUENCE [LARGE SCALE GENOMIC DNA]</scope>
    <source>
        <strain evidence="5">KIB-2018</strain>
        <tissue evidence="5">Leaf</tissue>
    </source>
</reference>
<dbReference type="AlphaFoldDB" id="A0AAV8T6W8"/>
<feature type="region of interest" description="Disordered" evidence="2">
    <location>
        <begin position="1"/>
        <end position="32"/>
    </location>
</feature>
<feature type="compositionally biased region" description="Basic residues" evidence="2">
    <location>
        <begin position="1"/>
        <end position="11"/>
    </location>
</feature>
<dbReference type="EMBL" id="JAIWQS010000006">
    <property type="protein sequence ID" value="KAJ8762437.1"/>
    <property type="molecule type" value="Genomic_DNA"/>
</dbReference>
<dbReference type="SUPFAM" id="SSF48371">
    <property type="entry name" value="ARM repeat"/>
    <property type="match status" value="1"/>
</dbReference>
<feature type="domain" description="Interferon-related developmental regulator N-terminal" evidence="4">
    <location>
        <begin position="22"/>
        <end position="327"/>
    </location>
</feature>
<feature type="domain" description="Interferon-related developmental regulator C-terminal" evidence="3">
    <location>
        <begin position="429"/>
        <end position="452"/>
    </location>
</feature>
<evidence type="ECO:0000313" key="5">
    <source>
        <dbReference type="EMBL" id="KAJ8762437.1"/>
    </source>
</evidence>
<accession>A0AAV8T6W8</accession>
<evidence type="ECO:0000259" key="3">
    <source>
        <dbReference type="Pfam" id="PF04836"/>
    </source>
</evidence>
<dbReference type="PANTHER" id="PTHR12354">
    <property type="entry name" value="INTERFERON-RELATED DEVELOPMENTAL REGULATOR"/>
    <property type="match status" value="1"/>
</dbReference>
<dbReference type="InterPro" id="IPR016024">
    <property type="entry name" value="ARM-type_fold"/>
</dbReference>